<evidence type="ECO:0000256" key="5">
    <source>
        <dbReference type="ARBA" id="ARBA00023002"/>
    </source>
</evidence>
<protein>
    <recommendedName>
        <fullName evidence="7">FAD-binding domain-containing protein</fullName>
    </recommendedName>
</protein>
<evidence type="ECO:0000256" key="2">
    <source>
        <dbReference type="ARBA" id="ARBA00022630"/>
    </source>
</evidence>
<dbReference type="GO" id="GO:0004502">
    <property type="term" value="F:kynurenine 3-monooxygenase activity"/>
    <property type="evidence" value="ECO:0007669"/>
    <property type="project" value="TreeGrafter"/>
</dbReference>
<dbReference type="InterPro" id="IPR002938">
    <property type="entry name" value="FAD-bd"/>
</dbReference>
<evidence type="ECO:0000259" key="7">
    <source>
        <dbReference type="Pfam" id="PF01494"/>
    </source>
</evidence>
<evidence type="ECO:0000256" key="3">
    <source>
        <dbReference type="ARBA" id="ARBA00022827"/>
    </source>
</evidence>
<keyword evidence="4" id="KW-0521">NADP</keyword>
<evidence type="ECO:0000256" key="1">
    <source>
        <dbReference type="ARBA" id="ARBA00001974"/>
    </source>
</evidence>
<keyword evidence="6" id="KW-0503">Monooxygenase</keyword>
<keyword evidence="3" id="KW-0274">FAD</keyword>
<organism evidence="8">
    <name type="scientific">Compsopogon caeruleus</name>
    <dbReference type="NCBI Taxonomy" id="31354"/>
    <lineage>
        <taxon>Eukaryota</taxon>
        <taxon>Rhodophyta</taxon>
        <taxon>Compsopogonophyceae</taxon>
        <taxon>Compsopogonales</taxon>
        <taxon>Compsopogonaceae</taxon>
        <taxon>Compsopogon</taxon>
    </lineage>
</organism>
<gene>
    <name evidence="8" type="ORF">CCAE0312_LOCUS5831</name>
</gene>
<accession>A0A7S1TEF1</accession>
<reference evidence="8" key="1">
    <citation type="submission" date="2021-01" db="EMBL/GenBank/DDBJ databases">
        <authorList>
            <person name="Corre E."/>
            <person name="Pelletier E."/>
            <person name="Niang G."/>
            <person name="Scheremetjew M."/>
            <person name="Finn R."/>
            <person name="Kale V."/>
            <person name="Holt S."/>
            <person name="Cochrane G."/>
            <person name="Meng A."/>
            <person name="Brown T."/>
            <person name="Cohen L."/>
        </authorList>
    </citation>
    <scope>NUCLEOTIDE SEQUENCE</scope>
    <source>
        <strain evidence="8">SAG 36.94</strain>
    </source>
</reference>
<evidence type="ECO:0000256" key="6">
    <source>
        <dbReference type="ARBA" id="ARBA00023033"/>
    </source>
</evidence>
<keyword evidence="5" id="KW-0560">Oxidoreductase</keyword>
<dbReference type="PANTHER" id="PTHR46028">
    <property type="entry name" value="KYNURENINE 3-MONOOXYGENASE"/>
    <property type="match status" value="1"/>
</dbReference>
<dbReference type="AlphaFoldDB" id="A0A7S1TEF1"/>
<proteinExistence type="predicted"/>
<sequence>MMDADVVVIGAGLSGCLVAVFLARQGRQVVILEGREDPRSTHRLGLLGRSINLALSTRALTALHAAELDQKVRQMAVPMYARCVHLPSGEIQVQPYGRPDQCLWSVSRHALNALLLHAAEGEPGVELRFRSKVDHVELERGEAFLESGECIRSRLMVGADGIWSRVRAAISRHGRLDFHQRYIDAAYKELRIPRSAEGSGSGFRLSHPECLHIWPRHRFMLIALPNLDGSFSCTLFMDLLGPWPSFEAVQSEADVLRLFHENFPDVLERMPELLTDWAINPTTNLLTVKCRPYHYHDRAVLVGDAAHALGEQWRGRKNRVSSSRELTVKYGQFPFTGKESMPVSKTAESLRS</sequence>
<feature type="domain" description="FAD-binding" evidence="7">
    <location>
        <begin position="3"/>
        <end position="171"/>
    </location>
</feature>
<dbReference type="EMBL" id="HBGH01010548">
    <property type="protein sequence ID" value="CAD9233745.1"/>
    <property type="molecule type" value="Transcribed_RNA"/>
</dbReference>
<comment type="cofactor">
    <cofactor evidence="1">
        <name>FAD</name>
        <dbReference type="ChEBI" id="CHEBI:57692"/>
    </cofactor>
</comment>
<dbReference type="GO" id="GO:0005741">
    <property type="term" value="C:mitochondrial outer membrane"/>
    <property type="evidence" value="ECO:0007669"/>
    <property type="project" value="TreeGrafter"/>
</dbReference>
<dbReference type="Gene3D" id="3.50.50.60">
    <property type="entry name" value="FAD/NAD(P)-binding domain"/>
    <property type="match status" value="1"/>
</dbReference>
<dbReference type="SUPFAM" id="SSF51905">
    <property type="entry name" value="FAD/NAD(P)-binding domain"/>
    <property type="match status" value="1"/>
</dbReference>
<evidence type="ECO:0000313" key="8">
    <source>
        <dbReference type="EMBL" id="CAD9233745.1"/>
    </source>
</evidence>
<name>A0A7S1TEF1_9RHOD</name>
<keyword evidence="2" id="KW-0285">Flavoprotein</keyword>
<dbReference type="GO" id="GO:0071949">
    <property type="term" value="F:FAD binding"/>
    <property type="evidence" value="ECO:0007669"/>
    <property type="project" value="InterPro"/>
</dbReference>
<dbReference type="InterPro" id="IPR036188">
    <property type="entry name" value="FAD/NAD-bd_sf"/>
</dbReference>
<evidence type="ECO:0000256" key="4">
    <source>
        <dbReference type="ARBA" id="ARBA00022857"/>
    </source>
</evidence>
<dbReference type="PRINTS" id="PR00420">
    <property type="entry name" value="RNGMNOXGNASE"/>
</dbReference>
<dbReference type="GO" id="GO:0070189">
    <property type="term" value="P:kynurenine metabolic process"/>
    <property type="evidence" value="ECO:0007669"/>
    <property type="project" value="TreeGrafter"/>
</dbReference>
<dbReference type="PANTHER" id="PTHR46028:SF2">
    <property type="entry name" value="KYNURENINE 3-MONOOXYGENASE"/>
    <property type="match status" value="1"/>
</dbReference>
<dbReference type="Pfam" id="PF01494">
    <property type="entry name" value="FAD_binding_3"/>
    <property type="match status" value="1"/>
</dbReference>